<evidence type="ECO:0000313" key="2">
    <source>
        <dbReference type="EMBL" id="CAJ0610308.1"/>
    </source>
</evidence>
<evidence type="ECO:0000313" key="3">
    <source>
        <dbReference type="Proteomes" id="UP001176961"/>
    </source>
</evidence>
<comment type="caution">
    <text evidence="2">The sequence shown here is derived from an EMBL/GenBank/DDBJ whole genome shotgun (WGS) entry which is preliminary data.</text>
</comment>
<dbReference type="EMBL" id="CATQJL010000326">
    <property type="protein sequence ID" value="CAJ0610308.1"/>
    <property type="molecule type" value="Genomic_DNA"/>
</dbReference>
<name>A0AA36MI46_CYLNA</name>
<keyword evidence="3" id="KW-1185">Reference proteome</keyword>
<evidence type="ECO:0000256" key="1">
    <source>
        <dbReference type="SAM" id="MobiDB-lite"/>
    </source>
</evidence>
<proteinExistence type="predicted"/>
<gene>
    <name evidence="2" type="ORF">CYNAS_LOCUS22291</name>
</gene>
<accession>A0AA36MI46</accession>
<feature type="region of interest" description="Disordered" evidence="1">
    <location>
        <begin position="1"/>
        <end position="22"/>
    </location>
</feature>
<sequence>MRSERSCAEGSTPQMHGLHGADAGSKDLQAAFSQLKKVTSAYGLGEVFWRFIRCRKWAYGQMRLSVRYPAMSKCGEIIKHIQGLPCSLVFRKSLFFCVASVKFCP</sequence>
<protein>
    <submittedName>
        <fullName evidence="2">Uncharacterized protein</fullName>
    </submittedName>
</protein>
<organism evidence="2 3">
    <name type="scientific">Cylicocyclus nassatus</name>
    <name type="common">Nematode worm</name>
    <dbReference type="NCBI Taxonomy" id="53992"/>
    <lineage>
        <taxon>Eukaryota</taxon>
        <taxon>Metazoa</taxon>
        <taxon>Ecdysozoa</taxon>
        <taxon>Nematoda</taxon>
        <taxon>Chromadorea</taxon>
        <taxon>Rhabditida</taxon>
        <taxon>Rhabditina</taxon>
        <taxon>Rhabditomorpha</taxon>
        <taxon>Strongyloidea</taxon>
        <taxon>Strongylidae</taxon>
        <taxon>Cylicocyclus</taxon>
    </lineage>
</organism>
<dbReference type="AlphaFoldDB" id="A0AA36MI46"/>
<dbReference type="Proteomes" id="UP001176961">
    <property type="component" value="Unassembled WGS sequence"/>
</dbReference>
<reference evidence="2" key="1">
    <citation type="submission" date="2023-07" db="EMBL/GenBank/DDBJ databases">
        <authorList>
            <consortium name="CYATHOMIX"/>
        </authorList>
    </citation>
    <scope>NUCLEOTIDE SEQUENCE</scope>
    <source>
        <strain evidence="2">N/A</strain>
    </source>
</reference>